<name>C0DAJ6_9FIRM</name>
<feature type="binding site" evidence="3">
    <location>
        <position position="255"/>
    </location>
    <ligand>
        <name>Mg(2+)</name>
        <dbReference type="ChEBI" id="CHEBI:18420"/>
        <label>1</label>
    </ligand>
</feature>
<evidence type="ECO:0000313" key="5">
    <source>
        <dbReference type="Proteomes" id="UP000004756"/>
    </source>
</evidence>
<evidence type="ECO:0000256" key="2">
    <source>
        <dbReference type="ARBA" id="ARBA00022801"/>
    </source>
</evidence>
<feature type="binding site" evidence="3">
    <location>
        <position position="50"/>
    </location>
    <ligand>
        <name>Mg(2+)</name>
        <dbReference type="ChEBI" id="CHEBI:18420"/>
        <label>1</label>
    </ligand>
</feature>
<feature type="binding site" evidence="3">
    <location>
        <position position="49"/>
    </location>
    <ligand>
        <name>Mg(2+)</name>
        <dbReference type="ChEBI" id="CHEBI:18420"/>
        <label>1</label>
    </ligand>
</feature>
<keyword evidence="3" id="KW-0479">Metal-binding</keyword>
<accession>C0DAJ6</accession>
<reference evidence="4 5" key="1">
    <citation type="submission" date="2009-02" db="EMBL/GenBank/DDBJ databases">
        <title>Draft genome sequence of Clostridium asparagiforme (DSM 15981).</title>
        <authorList>
            <person name="Sudarsanam P."/>
            <person name="Ley R."/>
            <person name="Guruge J."/>
            <person name="Turnbaugh P.J."/>
            <person name="Mahowald M."/>
            <person name="Liep D."/>
            <person name="Gordon J."/>
        </authorList>
    </citation>
    <scope>NUCLEOTIDE SEQUENCE [LARGE SCALE GENOMIC DNA]</scope>
    <source>
        <strain evidence="4 5">DSM 15981</strain>
    </source>
</reference>
<keyword evidence="2 4" id="KW-0378">Hydrolase</keyword>
<dbReference type="Proteomes" id="UP000004756">
    <property type="component" value="Unassembled WGS sequence"/>
</dbReference>
<dbReference type="InterPro" id="IPR005502">
    <property type="entry name" value="Ribosyl_crysJ1"/>
</dbReference>
<feature type="binding site" evidence="3">
    <location>
        <position position="253"/>
    </location>
    <ligand>
        <name>Mg(2+)</name>
        <dbReference type="ChEBI" id="CHEBI:18420"/>
        <label>1</label>
    </ligand>
</feature>
<dbReference type="AlphaFoldDB" id="C0DAJ6"/>
<comment type="caution">
    <text evidence="4">The sequence shown here is derived from an EMBL/GenBank/DDBJ whole genome shotgun (WGS) entry which is preliminary data.</text>
</comment>
<gene>
    <name evidence="4" type="ORF">CLOSTASPAR_06299</name>
</gene>
<comment type="cofactor">
    <cofactor evidence="3">
        <name>Mg(2+)</name>
        <dbReference type="ChEBI" id="CHEBI:18420"/>
    </cofactor>
    <text evidence="3">Binds 2 magnesium ions per subunit.</text>
</comment>
<proteinExistence type="inferred from homology"/>
<dbReference type="GO" id="GO:0046872">
    <property type="term" value="F:metal ion binding"/>
    <property type="evidence" value="ECO:0007669"/>
    <property type="project" value="UniProtKB-KW"/>
</dbReference>
<feature type="binding site" evidence="3">
    <location>
        <position position="256"/>
    </location>
    <ligand>
        <name>Mg(2+)</name>
        <dbReference type="ChEBI" id="CHEBI:18420"/>
        <label>1</label>
    </ligand>
</feature>
<dbReference type="GO" id="GO:0016787">
    <property type="term" value="F:hydrolase activity"/>
    <property type="evidence" value="ECO:0007669"/>
    <property type="project" value="UniProtKB-KW"/>
</dbReference>
<protein>
    <submittedName>
        <fullName evidence="4">ADP-ribosylglycohydrolase</fullName>
    </submittedName>
</protein>
<dbReference type="PANTHER" id="PTHR16222">
    <property type="entry name" value="ADP-RIBOSYLGLYCOHYDROLASE"/>
    <property type="match status" value="1"/>
</dbReference>
<dbReference type="Gene3D" id="1.10.4080.10">
    <property type="entry name" value="ADP-ribosylation/Crystallin J1"/>
    <property type="match status" value="1"/>
</dbReference>
<dbReference type="HOGENOM" id="CLU_024566_8_1_9"/>
<dbReference type="Pfam" id="PF03747">
    <property type="entry name" value="ADP_ribosyl_GH"/>
    <property type="match status" value="1"/>
</dbReference>
<dbReference type="PANTHER" id="PTHR16222:SF24">
    <property type="entry name" value="ADP-RIBOSYLHYDROLASE ARH3"/>
    <property type="match status" value="1"/>
</dbReference>
<dbReference type="InterPro" id="IPR050792">
    <property type="entry name" value="ADP-ribosylglycohydrolase"/>
</dbReference>
<comment type="similarity">
    <text evidence="1">Belongs to the ADP-ribosylglycohydrolase family.</text>
</comment>
<keyword evidence="5" id="KW-1185">Reference proteome</keyword>
<sequence length="302" mass="33280">MNKFYNGIMGLVVGDALGVPVEFRKRDTFTITDMTGYGTHNQPPGTWSDDSSLTLATLDSMVKLGKVDPADIMQNFFHWLNDGMFTPYGKVFDVGGGTRRAIARYANGKDAAKCGGKTRMDNGNGALMRILPVAMLPNYPEKEAELLSVAHLTHAHFISDFACRIYTAIVENLMNGMKKEEAVFSGIEKFKGQIESVSMLSEFCKLIDLEWLKRTFVRSSGYVVDTLEAALWCFLNTNTYRDCVLTAVNLGEDTDTVAAVAGGLAGIYYGCGGESGVPDEWISQIPRRDWIKGLCAELIFEN</sequence>
<dbReference type="EMBL" id="ACCJ01000535">
    <property type="protein sequence ID" value="EEG51712.1"/>
    <property type="molecule type" value="Genomic_DNA"/>
</dbReference>
<dbReference type="SUPFAM" id="SSF101478">
    <property type="entry name" value="ADP-ribosylglycohydrolase"/>
    <property type="match status" value="1"/>
</dbReference>
<dbReference type="InterPro" id="IPR036705">
    <property type="entry name" value="Ribosyl_crysJ1_sf"/>
</dbReference>
<organism evidence="4 5">
    <name type="scientific">[Clostridium] asparagiforme DSM 15981</name>
    <dbReference type="NCBI Taxonomy" id="518636"/>
    <lineage>
        <taxon>Bacteria</taxon>
        <taxon>Bacillati</taxon>
        <taxon>Bacillota</taxon>
        <taxon>Clostridia</taxon>
        <taxon>Lachnospirales</taxon>
        <taxon>Lachnospiraceae</taxon>
        <taxon>Enterocloster</taxon>
    </lineage>
</organism>
<feature type="binding site" evidence="3">
    <location>
        <position position="48"/>
    </location>
    <ligand>
        <name>Mg(2+)</name>
        <dbReference type="ChEBI" id="CHEBI:18420"/>
        <label>1</label>
    </ligand>
</feature>
<evidence type="ECO:0000313" key="4">
    <source>
        <dbReference type="EMBL" id="EEG51712.1"/>
    </source>
</evidence>
<keyword evidence="3" id="KW-0460">Magnesium</keyword>
<evidence type="ECO:0000256" key="1">
    <source>
        <dbReference type="ARBA" id="ARBA00010702"/>
    </source>
</evidence>
<evidence type="ECO:0000256" key="3">
    <source>
        <dbReference type="PIRSR" id="PIRSR605502-1"/>
    </source>
</evidence>
<dbReference type="RefSeq" id="WP_007719001.1">
    <property type="nucleotide sequence ID" value="NZ_CP102272.1"/>
</dbReference>